<evidence type="ECO:0000313" key="3">
    <source>
        <dbReference type="Proteomes" id="UP000032568"/>
    </source>
</evidence>
<organism evidence="2 3">
    <name type="scientific">Thalassomonas actiniarum</name>
    <dbReference type="NCBI Taxonomy" id="485447"/>
    <lineage>
        <taxon>Bacteria</taxon>
        <taxon>Pseudomonadati</taxon>
        <taxon>Pseudomonadota</taxon>
        <taxon>Gammaproteobacteria</taxon>
        <taxon>Alteromonadales</taxon>
        <taxon>Colwelliaceae</taxon>
        <taxon>Thalassomonas</taxon>
    </lineage>
</organism>
<accession>A0AAF0C2K9</accession>
<protein>
    <submittedName>
        <fullName evidence="2">Uncharacterized protein</fullName>
    </submittedName>
</protein>
<reference evidence="2 3" key="1">
    <citation type="journal article" date="2015" name="Genome Announc.">
        <title>Draft Genome Sequences of Marine Isolates of Thalassomonas viridans and Thalassomonas actiniarum.</title>
        <authorList>
            <person name="Olonade I."/>
            <person name="van Zyl L.J."/>
            <person name="Trindade M."/>
        </authorList>
    </citation>
    <scope>NUCLEOTIDE SEQUENCE [LARGE SCALE GENOMIC DNA]</scope>
    <source>
        <strain evidence="2 3">A5K-106</strain>
    </source>
</reference>
<feature type="transmembrane region" description="Helical" evidence="1">
    <location>
        <begin position="81"/>
        <end position="111"/>
    </location>
</feature>
<sequence length="112" mass="12759">MMAIKAFHAVCHAIDAPDIDAYMQQLREQVAAHQHNLSPEMAGSYSGGRGTWGSCLSSVEYLLNEELSFQRLKWRLRRDIALIKIGVFGIWSNWRLWLVISCLLTLAWLAIV</sequence>
<reference evidence="2 3" key="2">
    <citation type="journal article" date="2022" name="Mar. Drugs">
        <title>Bioassay-Guided Fractionation Leads to the Detection of Cholic Acid Generated by the Rare Thalassomonas sp.</title>
        <authorList>
            <person name="Pheiffer F."/>
            <person name="Schneider Y.K."/>
            <person name="Hansen E.H."/>
            <person name="Andersen J.H."/>
            <person name="Isaksson J."/>
            <person name="Busche T."/>
            <person name="R C."/>
            <person name="Kalinowski J."/>
            <person name="Zyl L.V."/>
            <person name="Trindade M."/>
        </authorList>
    </citation>
    <scope>NUCLEOTIDE SEQUENCE [LARGE SCALE GENOMIC DNA]</scope>
    <source>
        <strain evidence="2 3">A5K-106</strain>
    </source>
</reference>
<evidence type="ECO:0000256" key="1">
    <source>
        <dbReference type="SAM" id="Phobius"/>
    </source>
</evidence>
<keyword evidence="3" id="KW-1185">Reference proteome</keyword>
<keyword evidence="1" id="KW-1133">Transmembrane helix</keyword>
<dbReference type="AlphaFoldDB" id="A0AAF0C2K9"/>
<keyword evidence="1" id="KW-0472">Membrane</keyword>
<gene>
    <name evidence="2" type="ORF">SG35_021035</name>
</gene>
<proteinExistence type="predicted"/>
<dbReference type="RefSeq" id="WP_274055208.1">
    <property type="nucleotide sequence ID" value="NZ_CP059735.1"/>
</dbReference>
<keyword evidence="1" id="KW-0812">Transmembrane</keyword>
<dbReference type="EMBL" id="CP059735">
    <property type="protein sequence ID" value="WDD97764.1"/>
    <property type="molecule type" value="Genomic_DNA"/>
</dbReference>
<dbReference type="KEGG" id="tact:SG35_021035"/>
<dbReference type="Proteomes" id="UP000032568">
    <property type="component" value="Chromosome"/>
</dbReference>
<name>A0AAF0C2K9_9GAMM</name>
<evidence type="ECO:0000313" key="2">
    <source>
        <dbReference type="EMBL" id="WDD97764.1"/>
    </source>
</evidence>